<keyword evidence="3" id="KW-1185">Reference proteome</keyword>
<dbReference type="EMBL" id="JBBMRA010000006">
    <property type="protein sequence ID" value="MEM5536522.1"/>
    <property type="molecule type" value="Genomic_DNA"/>
</dbReference>
<dbReference type="Proteomes" id="UP001449225">
    <property type="component" value="Unassembled WGS sequence"/>
</dbReference>
<evidence type="ECO:0000313" key="3">
    <source>
        <dbReference type="Proteomes" id="UP001449225"/>
    </source>
</evidence>
<accession>A0ABU9TS25</accession>
<feature type="transmembrane region" description="Helical" evidence="1">
    <location>
        <begin position="81"/>
        <end position="103"/>
    </location>
</feature>
<dbReference type="InterPro" id="IPR007359">
    <property type="entry name" value="SigmaE_reg_RseC_MucC"/>
</dbReference>
<protein>
    <submittedName>
        <fullName evidence="2">SoxR reducing system RseC family protein</fullName>
    </submittedName>
</protein>
<keyword evidence="1" id="KW-0812">Transmembrane</keyword>
<keyword evidence="1" id="KW-0472">Membrane</keyword>
<reference evidence="2 3" key="1">
    <citation type="submission" date="2024-03" db="EMBL/GenBank/DDBJ databases">
        <title>Community enrichment and isolation of bacterial strains for fucoidan degradation.</title>
        <authorList>
            <person name="Sichert A."/>
        </authorList>
    </citation>
    <scope>NUCLEOTIDE SEQUENCE [LARGE SCALE GENOMIC DNA]</scope>
    <source>
        <strain evidence="2 3">AS76</strain>
    </source>
</reference>
<dbReference type="Pfam" id="PF04246">
    <property type="entry name" value="RseC_MucC"/>
    <property type="match status" value="1"/>
</dbReference>
<evidence type="ECO:0000256" key="1">
    <source>
        <dbReference type="SAM" id="Phobius"/>
    </source>
</evidence>
<proteinExistence type="predicted"/>
<dbReference type="InterPro" id="IPR026268">
    <property type="entry name" value="RseC"/>
</dbReference>
<comment type="caution">
    <text evidence="2">The sequence shown here is derived from an EMBL/GenBank/DDBJ whole genome shotgun (WGS) entry which is preliminary data.</text>
</comment>
<dbReference type="RefSeq" id="WP_067982621.1">
    <property type="nucleotide sequence ID" value="NZ_CAXBCE010000001.1"/>
</dbReference>
<sequence length="144" mass="15635">MIKENGKVVDVDSQGVWVETVKQSACGSCAARNGCGQKLLASVGQGKRFVFKVNNPDNLSVLADDEVLIGIEEGSFLKATLFMYLTPLFALFMGAVVADMLGASEGVMILWSFASLVVGFLFVRFGSYSLFRSCKYQPTLMKVI</sequence>
<organism evidence="2 3">
    <name type="scientific">Neptuniibacter pectenicola</name>
    <dbReference type="NCBI Taxonomy" id="1806669"/>
    <lineage>
        <taxon>Bacteria</taxon>
        <taxon>Pseudomonadati</taxon>
        <taxon>Pseudomonadota</taxon>
        <taxon>Gammaproteobacteria</taxon>
        <taxon>Oceanospirillales</taxon>
        <taxon>Oceanospirillaceae</taxon>
        <taxon>Neptuniibacter</taxon>
    </lineage>
</organism>
<gene>
    <name evidence="2" type="ORF">WNY58_08970</name>
</gene>
<evidence type="ECO:0000313" key="2">
    <source>
        <dbReference type="EMBL" id="MEM5536522.1"/>
    </source>
</evidence>
<dbReference type="PANTHER" id="PTHR35867">
    <property type="entry name" value="PROTEIN RSEC"/>
    <property type="match status" value="1"/>
</dbReference>
<dbReference type="PANTHER" id="PTHR35867:SF1">
    <property type="entry name" value="PROTEIN RSEC"/>
    <property type="match status" value="1"/>
</dbReference>
<name>A0ABU9TS25_9GAMM</name>
<feature type="transmembrane region" description="Helical" evidence="1">
    <location>
        <begin position="109"/>
        <end position="131"/>
    </location>
</feature>
<dbReference type="PIRSF" id="PIRSF004923">
    <property type="entry name" value="RseC"/>
    <property type="match status" value="1"/>
</dbReference>
<keyword evidence="1" id="KW-1133">Transmembrane helix</keyword>